<protein>
    <submittedName>
        <fullName evidence="2">Uncharacterized protein</fullName>
    </submittedName>
</protein>
<reference evidence="2 3" key="1">
    <citation type="submission" date="2024-08" db="EMBL/GenBank/DDBJ databases">
        <title>Gnathostoma spinigerum genome.</title>
        <authorList>
            <person name="Gonzalez-Bertolin B."/>
            <person name="Monzon S."/>
            <person name="Zaballos A."/>
            <person name="Jimenez P."/>
            <person name="Dekumyoy P."/>
            <person name="Varona S."/>
            <person name="Cuesta I."/>
            <person name="Sumanam S."/>
            <person name="Adisakwattana P."/>
            <person name="Gasser R.B."/>
            <person name="Hernandez-Gonzalez A."/>
            <person name="Young N.D."/>
            <person name="Perteguer M.J."/>
        </authorList>
    </citation>
    <scope>NUCLEOTIDE SEQUENCE [LARGE SCALE GENOMIC DNA]</scope>
    <source>
        <strain evidence="2">AL3</strain>
        <tissue evidence="2">Liver</tissue>
    </source>
</reference>
<evidence type="ECO:0000256" key="1">
    <source>
        <dbReference type="SAM" id="SignalP"/>
    </source>
</evidence>
<keyword evidence="1" id="KW-0732">Signal</keyword>
<proteinExistence type="predicted"/>
<name>A0ABD6ER77_9BILA</name>
<evidence type="ECO:0000313" key="2">
    <source>
        <dbReference type="EMBL" id="MFH4979187.1"/>
    </source>
</evidence>
<accession>A0ABD6ER77</accession>
<gene>
    <name evidence="2" type="ORF">AB6A40_005896</name>
</gene>
<sequence>MIILFLVQSYISSGDACLALGPPPPAPINRGAIRPTPPQPRFIIKNVSPVKNRAGFFLASNVNRTKDVSFGFDMPPHSRRHDTRHKVICKDGEFLFYESGPVNWLAISSIGGQAIRLTCSSKPGGTEDICVCTAEDECYKPSEPIDNVELAPYCTKPQECDMYMFVSGPDSADMLATDGSGRSFAIKSQFESVLSDEPIDIPGPYMKIIGASCGECPKLDSC</sequence>
<feature type="signal peptide" evidence="1">
    <location>
        <begin position="1"/>
        <end position="16"/>
    </location>
</feature>
<evidence type="ECO:0000313" key="3">
    <source>
        <dbReference type="Proteomes" id="UP001608902"/>
    </source>
</evidence>
<dbReference type="EMBL" id="JBGFUD010003937">
    <property type="protein sequence ID" value="MFH4979187.1"/>
    <property type="molecule type" value="Genomic_DNA"/>
</dbReference>
<comment type="caution">
    <text evidence="2">The sequence shown here is derived from an EMBL/GenBank/DDBJ whole genome shotgun (WGS) entry which is preliminary data.</text>
</comment>
<feature type="chain" id="PRO_5044742043" evidence="1">
    <location>
        <begin position="17"/>
        <end position="222"/>
    </location>
</feature>
<organism evidence="2 3">
    <name type="scientific">Gnathostoma spinigerum</name>
    <dbReference type="NCBI Taxonomy" id="75299"/>
    <lineage>
        <taxon>Eukaryota</taxon>
        <taxon>Metazoa</taxon>
        <taxon>Ecdysozoa</taxon>
        <taxon>Nematoda</taxon>
        <taxon>Chromadorea</taxon>
        <taxon>Rhabditida</taxon>
        <taxon>Spirurina</taxon>
        <taxon>Gnathostomatomorpha</taxon>
        <taxon>Gnathostomatoidea</taxon>
        <taxon>Gnathostomatidae</taxon>
        <taxon>Gnathostoma</taxon>
    </lineage>
</organism>
<dbReference type="AlphaFoldDB" id="A0ABD6ER77"/>
<dbReference type="Proteomes" id="UP001608902">
    <property type="component" value="Unassembled WGS sequence"/>
</dbReference>
<keyword evidence="3" id="KW-1185">Reference proteome</keyword>